<reference evidence="2" key="1">
    <citation type="submission" date="2017-12" db="EMBL/GenBank/DDBJ databases">
        <authorList>
            <person name="Zhang X."/>
        </authorList>
    </citation>
    <scope>NUCLEOTIDE SEQUENCE</scope>
</reference>
<keyword evidence="2" id="KW-0496">Mitochondrion</keyword>
<accession>A0A3G1VW85</accession>
<proteinExistence type="predicted"/>
<keyword evidence="1" id="KW-0472">Membrane</keyword>
<evidence type="ECO:0000256" key="1">
    <source>
        <dbReference type="SAM" id="Phobius"/>
    </source>
</evidence>
<dbReference type="RefSeq" id="YP_009535751.1">
    <property type="nucleotide sequence ID" value="NC_039813.1"/>
</dbReference>
<geneLocation type="mitochondrion" evidence="2"/>
<protein>
    <submittedName>
        <fullName evidence="2">ATP synthase F0 subunit 8</fullName>
    </submittedName>
</protein>
<sequence>MPQTSPMNWMIITMMFFITMNIIISKSKTYFKSNIQTLNSVKMKNIMWKW</sequence>
<evidence type="ECO:0000313" key="2">
    <source>
        <dbReference type="EMBL" id="AYK28781.1"/>
    </source>
</evidence>
<dbReference type="AlphaFoldDB" id="A0A3G1VW85"/>
<keyword evidence="1" id="KW-0812">Transmembrane</keyword>
<gene>
    <name evidence="2" type="primary">ATP8</name>
</gene>
<feature type="transmembrane region" description="Helical" evidence="1">
    <location>
        <begin position="6"/>
        <end position="24"/>
    </location>
</feature>
<organism evidence="2">
    <name type="scientific">Sperchon plumifer</name>
    <dbReference type="NCBI Taxonomy" id="2047715"/>
    <lineage>
        <taxon>Eukaryota</taxon>
        <taxon>Metazoa</taxon>
        <taxon>Ecdysozoa</taxon>
        <taxon>Arthropoda</taxon>
        <taxon>Chelicerata</taxon>
        <taxon>Arachnida</taxon>
        <taxon>Acari</taxon>
        <taxon>Acariformes</taxon>
        <taxon>Trombidiformes</taxon>
        <taxon>Prostigmata</taxon>
        <taxon>Anystina</taxon>
        <taxon>Parasitengona</taxon>
        <taxon>Hydracarina</taxon>
        <taxon>Sperchontoidea</taxon>
        <taxon>Sperchontidae</taxon>
        <taxon>Sperchon</taxon>
    </lineage>
</organism>
<dbReference type="GeneID" id="38338122"/>
<dbReference type="EMBL" id="MG701313">
    <property type="protein sequence ID" value="AYK28781.1"/>
    <property type="molecule type" value="Genomic_DNA"/>
</dbReference>
<keyword evidence="1" id="KW-1133">Transmembrane helix</keyword>
<name>A0A3G1VW85_9ACAR</name>
<dbReference type="CTD" id="4509"/>